<name>A0ABS7NTW8_9NOCA</name>
<proteinExistence type="predicted"/>
<dbReference type="Proteomes" id="UP001520140">
    <property type="component" value="Unassembled WGS sequence"/>
</dbReference>
<gene>
    <name evidence="1" type="ORF">HQ605_11550</name>
</gene>
<sequence>MGLSEVEVMKQLDIESWRNLSKDKMLRFAALMPDMDTEVALKIIEQFPAFKEFALDTVKEIEKAHKSTLKSNDKSQKQVYKAFEDVREILKGELDKDDLTWDQRKFIIELIRENGKQVSQKDSENKEFLNTVLGKVAVFGGGAIAAGVVFLGGKIMLEQGDGINRLGA</sequence>
<protein>
    <submittedName>
        <fullName evidence="1">Uncharacterized protein</fullName>
    </submittedName>
</protein>
<reference evidence="1 2" key="1">
    <citation type="submission" date="2020-06" db="EMBL/GenBank/DDBJ databases">
        <title>Taxonomy, biology and ecology of Rhodococcus bacteria occurring in California pistachio and other woody hosts as revealed by genome sequence analyses.</title>
        <authorList>
            <person name="Gai Y."/>
            <person name="Riely B."/>
        </authorList>
    </citation>
    <scope>NUCLEOTIDE SEQUENCE [LARGE SCALE GENOMIC DNA]</scope>
    <source>
        <strain evidence="1 2">BP-284</strain>
    </source>
</reference>
<accession>A0ABS7NTW8</accession>
<evidence type="ECO:0000313" key="2">
    <source>
        <dbReference type="Proteomes" id="UP001520140"/>
    </source>
</evidence>
<comment type="caution">
    <text evidence="1">The sequence shown here is derived from an EMBL/GenBank/DDBJ whole genome shotgun (WGS) entry which is preliminary data.</text>
</comment>
<dbReference type="EMBL" id="JABUKG010000011">
    <property type="protein sequence ID" value="MBY6321461.1"/>
    <property type="molecule type" value="Genomic_DNA"/>
</dbReference>
<organism evidence="1 2">
    <name type="scientific">Rhodococcoides kroppenstedtii</name>
    <dbReference type="NCBI Taxonomy" id="293050"/>
    <lineage>
        <taxon>Bacteria</taxon>
        <taxon>Bacillati</taxon>
        <taxon>Actinomycetota</taxon>
        <taxon>Actinomycetes</taxon>
        <taxon>Mycobacteriales</taxon>
        <taxon>Nocardiaceae</taxon>
        <taxon>Rhodococcoides</taxon>
    </lineage>
</organism>
<keyword evidence="2" id="KW-1185">Reference proteome</keyword>
<evidence type="ECO:0000313" key="1">
    <source>
        <dbReference type="EMBL" id="MBY6321461.1"/>
    </source>
</evidence>